<dbReference type="InterPro" id="IPR006597">
    <property type="entry name" value="Sel1-like"/>
</dbReference>
<dbReference type="Pfam" id="PF08238">
    <property type="entry name" value="Sel1"/>
    <property type="match status" value="7"/>
</dbReference>
<evidence type="ECO:0000313" key="3">
    <source>
        <dbReference type="Proteomes" id="UP001243717"/>
    </source>
</evidence>
<keyword evidence="1" id="KW-0732">Signal</keyword>
<dbReference type="Gene3D" id="1.25.40.10">
    <property type="entry name" value="Tetratricopeptide repeat domain"/>
    <property type="match status" value="1"/>
</dbReference>
<keyword evidence="3" id="KW-1185">Reference proteome</keyword>
<dbReference type="SUPFAM" id="SSF81901">
    <property type="entry name" value="HCP-like"/>
    <property type="match status" value="2"/>
</dbReference>
<dbReference type="RefSeq" id="WP_308985869.1">
    <property type="nucleotide sequence ID" value="NZ_JARXIC010000023.1"/>
</dbReference>
<dbReference type="PANTHER" id="PTHR11102:SF160">
    <property type="entry name" value="ERAD-ASSOCIATED E3 UBIQUITIN-PROTEIN LIGASE COMPONENT HRD3"/>
    <property type="match status" value="1"/>
</dbReference>
<feature type="chain" id="PRO_5045528084" evidence="1">
    <location>
        <begin position="22"/>
        <end position="744"/>
    </location>
</feature>
<dbReference type="InterPro" id="IPR011990">
    <property type="entry name" value="TPR-like_helical_dom_sf"/>
</dbReference>
<dbReference type="PANTHER" id="PTHR11102">
    <property type="entry name" value="SEL-1-LIKE PROTEIN"/>
    <property type="match status" value="1"/>
</dbReference>
<dbReference type="EMBL" id="JARXIC010000023">
    <property type="protein sequence ID" value="MDQ8195414.1"/>
    <property type="molecule type" value="Genomic_DNA"/>
</dbReference>
<dbReference type="SMART" id="SM00671">
    <property type="entry name" value="SEL1"/>
    <property type="match status" value="8"/>
</dbReference>
<reference evidence="2 3" key="1">
    <citation type="submission" date="2023-04" db="EMBL/GenBank/DDBJ databases">
        <title>A novel bacteria isolated from coastal sediment.</title>
        <authorList>
            <person name="Liu X.-J."/>
            <person name="Du Z.-J."/>
        </authorList>
    </citation>
    <scope>NUCLEOTIDE SEQUENCE [LARGE SCALE GENOMIC DNA]</scope>
    <source>
        <strain evidence="2 3">SDUM461004</strain>
    </source>
</reference>
<name>A0ABU1AKS9_9BACT</name>
<protein>
    <submittedName>
        <fullName evidence="2">Tetratricopeptide repeat protein</fullName>
    </submittedName>
</protein>
<evidence type="ECO:0000256" key="1">
    <source>
        <dbReference type="SAM" id="SignalP"/>
    </source>
</evidence>
<comment type="caution">
    <text evidence="2">The sequence shown here is derived from an EMBL/GenBank/DDBJ whole genome shotgun (WGS) entry which is preliminary data.</text>
</comment>
<organism evidence="2 3">
    <name type="scientific">Thalassobacterium sedimentorum</name>
    <dbReference type="NCBI Taxonomy" id="3041258"/>
    <lineage>
        <taxon>Bacteria</taxon>
        <taxon>Pseudomonadati</taxon>
        <taxon>Verrucomicrobiota</taxon>
        <taxon>Opitutia</taxon>
        <taxon>Puniceicoccales</taxon>
        <taxon>Coraliomargaritaceae</taxon>
        <taxon>Thalassobacterium</taxon>
    </lineage>
</organism>
<gene>
    <name evidence="2" type="ORF">QEH59_13340</name>
</gene>
<evidence type="ECO:0000313" key="2">
    <source>
        <dbReference type="EMBL" id="MDQ8195414.1"/>
    </source>
</evidence>
<dbReference type="Proteomes" id="UP001243717">
    <property type="component" value="Unassembled WGS sequence"/>
</dbReference>
<sequence>MRSPHLIRLWFALLFCSSLVAGNLPQQDIYQRADALYRHGRGDSHDAAEALQLFLVAAEAGHPSAQFYAGRMYQLGHGTERSLSRAVDWYRLAGQNGQARAWNNLANVYIDAPELAPEPLAFLHCYEQASQLGMAMGSNNLAKIYHNGKHGIEADYSRALHYYMTSLKQYPNYPGVWNNVGRLYEKGGPGLKRNLKLAERAYQKGVDLEDADALYNLADLYYDEELDAEADEIVNLLERAAKLGHVQAQFRLGWIHESGRYGVRAYYKAIAYYEKAAEQGHGTALNNLAMLLIKSRRETENSPRVIELLEAAAALNNQYALNNLGYRHVYQKFPEADPRTGIDLLIRSAGLGYREAILNLGKMAQNSELRPYFTPTELAHWAQAEVDLKKVARQSANDALEAADAWIRSQDYAAALAVIDEHFAAYTQLKSKDSYSFLSRIWWDAQTQRGRSDPEWSWRLFDWCRRQYDKELYHLADNRMTVRRNQIAGLTEVGRLGLVRESCEGLRTLLNEIYGLTFDFDSVLAGIDTTGAIPAETQFDLKVSPAMAKQASWNTLPGSILTNSAAHSLVALGDERLYAGDWQAALYFSRWVELWAEEVLASGEVPKNNPRGWVEETLQDSLLLRARTYELLGDLPAAIAVYEIIIHDGRRPYKGRLTDTATLEATVLRSRLGESPAISIAELEALEVKQRANHFDFGQAGEENQLARAWQYHARGEPAAAHQLLEGVLAFTEQNEPHFFESRP</sequence>
<dbReference type="InterPro" id="IPR050767">
    <property type="entry name" value="Sel1_AlgK"/>
</dbReference>
<accession>A0ABU1AKS9</accession>
<feature type="signal peptide" evidence="1">
    <location>
        <begin position="1"/>
        <end position="21"/>
    </location>
</feature>
<proteinExistence type="predicted"/>